<reference evidence="2" key="1">
    <citation type="journal article" date="2023" name="Science">
        <title>Genome structures resolve the early diversification of teleost fishes.</title>
        <authorList>
            <person name="Parey E."/>
            <person name="Louis A."/>
            <person name="Montfort J."/>
            <person name="Bouchez O."/>
            <person name="Roques C."/>
            <person name="Iampietro C."/>
            <person name="Lluch J."/>
            <person name="Castinel A."/>
            <person name="Donnadieu C."/>
            <person name="Desvignes T."/>
            <person name="Floi Bucao C."/>
            <person name="Jouanno E."/>
            <person name="Wen M."/>
            <person name="Mejri S."/>
            <person name="Dirks R."/>
            <person name="Jansen H."/>
            <person name="Henkel C."/>
            <person name="Chen W.J."/>
            <person name="Zahm M."/>
            <person name="Cabau C."/>
            <person name="Klopp C."/>
            <person name="Thompson A.W."/>
            <person name="Robinson-Rechavi M."/>
            <person name="Braasch I."/>
            <person name="Lecointre G."/>
            <person name="Bobe J."/>
            <person name="Postlethwait J.H."/>
            <person name="Berthelot C."/>
            <person name="Roest Crollius H."/>
            <person name="Guiguen Y."/>
        </authorList>
    </citation>
    <scope>NUCLEOTIDE SEQUENCE</scope>
    <source>
        <strain evidence="2">WJC10195</strain>
    </source>
</reference>
<keyword evidence="3" id="KW-1185">Reference proteome</keyword>
<feature type="compositionally biased region" description="Basic and acidic residues" evidence="1">
    <location>
        <begin position="43"/>
        <end position="57"/>
    </location>
</feature>
<dbReference type="AlphaFoldDB" id="A0A9Q1EK57"/>
<proteinExistence type="predicted"/>
<dbReference type="Proteomes" id="UP001152622">
    <property type="component" value="Chromosome 16"/>
</dbReference>
<accession>A0A9Q1EK57</accession>
<organism evidence="2 3">
    <name type="scientific">Synaphobranchus kaupii</name>
    <name type="common">Kaup's arrowtooth eel</name>
    <dbReference type="NCBI Taxonomy" id="118154"/>
    <lineage>
        <taxon>Eukaryota</taxon>
        <taxon>Metazoa</taxon>
        <taxon>Chordata</taxon>
        <taxon>Craniata</taxon>
        <taxon>Vertebrata</taxon>
        <taxon>Euteleostomi</taxon>
        <taxon>Actinopterygii</taxon>
        <taxon>Neopterygii</taxon>
        <taxon>Teleostei</taxon>
        <taxon>Anguilliformes</taxon>
        <taxon>Synaphobranchidae</taxon>
        <taxon>Synaphobranchus</taxon>
    </lineage>
</organism>
<protein>
    <submittedName>
        <fullName evidence="2">Uncharacterized protein</fullName>
    </submittedName>
</protein>
<sequence length="194" mass="20948">MRGQRGDSAGAATAAPEDGRGRGQRGAVTTRPSTQQVPGSDTLESRKPPEGRSRETRGGGNSSPSATKRGRTPPRARSGYSCDQVHEETTSRKKTSLPAFELLYDSSQTAQWVPSTGSCEIRFVTSVRDETPTLNGILLDGALRDSPALPVPGAFSKARDVLIHRAALDKPRKLEIYDRAAQQHLVQRGKTAWL</sequence>
<feature type="compositionally biased region" description="Polar residues" evidence="1">
    <location>
        <begin position="30"/>
        <end position="39"/>
    </location>
</feature>
<comment type="caution">
    <text evidence="2">The sequence shown here is derived from an EMBL/GenBank/DDBJ whole genome shotgun (WGS) entry which is preliminary data.</text>
</comment>
<name>A0A9Q1EK57_SYNKA</name>
<evidence type="ECO:0000256" key="1">
    <source>
        <dbReference type="SAM" id="MobiDB-lite"/>
    </source>
</evidence>
<gene>
    <name evidence="2" type="ORF">SKAU_G00349130</name>
</gene>
<dbReference type="EMBL" id="JAINUF010000016">
    <property type="protein sequence ID" value="KAJ8340280.1"/>
    <property type="molecule type" value="Genomic_DNA"/>
</dbReference>
<evidence type="ECO:0000313" key="2">
    <source>
        <dbReference type="EMBL" id="KAJ8340280.1"/>
    </source>
</evidence>
<feature type="region of interest" description="Disordered" evidence="1">
    <location>
        <begin position="1"/>
        <end position="94"/>
    </location>
</feature>
<evidence type="ECO:0000313" key="3">
    <source>
        <dbReference type="Proteomes" id="UP001152622"/>
    </source>
</evidence>